<dbReference type="EMBL" id="JACHXU010000035">
    <property type="protein sequence ID" value="MBB3210285.1"/>
    <property type="molecule type" value="Genomic_DNA"/>
</dbReference>
<dbReference type="Proteomes" id="UP000536179">
    <property type="component" value="Unassembled WGS sequence"/>
</dbReference>
<proteinExistence type="predicted"/>
<protein>
    <submittedName>
        <fullName evidence="2">Uncharacterized protein</fullName>
    </submittedName>
</protein>
<evidence type="ECO:0000256" key="1">
    <source>
        <dbReference type="SAM" id="Phobius"/>
    </source>
</evidence>
<keyword evidence="1" id="KW-0472">Membrane</keyword>
<feature type="transmembrane region" description="Helical" evidence="1">
    <location>
        <begin position="34"/>
        <end position="54"/>
    </location>
</feature>
<keyword evidence="3" id="KW-1185">Reference proteome</keyword>
<dbReference type="AlphaFoldDB" id="A0A7W5E521"/>
<comment type="caution">
    <text evidence="2">The sequence shown here is derived from an EMBL/GenBank/DDBJ whole genome shotgun (WGS) entry which is preliminary data.</text>
</comment>
<accession>A0A7W5E521</accession>
<sequence>MTRPFSIVGALCFSLLYASIGLIPESTHLLPPSGILLLAVIPLMLIEIPFAAWLPHARAGFMADI</sequence>
<evidence type="ECO:0000313" key="2">
    <source>
        <dbReference type="EMBL" id="MBB3210285.1"/>
    </source>
</evidence>
<organism evidence="2 3">
    <name type="scientific">Aporhodopirellula rubra</name>
    <dbReference type="NCBI Taxonomy" id="980271"/>
    <lineage>
        <taxon>Bacteria</taxon>
        <taxon>Pseudomonadati</taxon>
        <taxon>Planctomycetota</taxon>
        <taxon>Planctomycetia</taxon>
        <taxon>Pirellulales</taxon>
        <taxon>Pirellulaceae</taxon>
        <taxon>Aporhodopirellula</taxon>
    </lineage>
</organism>
<name>A0A7W5E521_9BACT</name>
<keyword evidence="1" id="KW-0812">Transmembrane</keyword>
<gene>
    <name evidence="2" type="ORF">FHS27_006132</name>
</gene>
<dbReference type="RefSeq" id="WP_184309506.1">
    <property type="nucleotide sequence ID" value="NZ_JACHXU010000035.1"/>
</dbReference>
<evidence type="ECO:0000313" key="3">
    <source>
        <dbReference type="Proteomes" id="UP000536179"/>
    </source>
</evidence>
<reference evidence="2 3" key="1">
    <citation type="submission" date="2020-08" db="EMBL/GenBank/DDBJ databases">
        <title>Genomic Encyclopedia of Type Strains, Phase III (KMG-III): the genomes of soil and plant-associated and newly described type strains.</title>
        <authorList>
            <person name="Whitman W."/>
        </authorList>
    </citation>
    <scope>NUCLEOTIDE SEQUENCE [LARGE SCALE GENOMIC DNA]</scope>
    <source>
        <strain evidence="2 3">CECT 8075</strain>
    </source>
</reference>
<keyword evidence="1" id="KW-1133">Transmembrane helix</keyword>